<dbReference type="PANTHER" id="PTHR43163:SF2">
    <property type="entry name" value="ABC TRANSPORTER PERMEASE PROTEIN"/>
    <property type="match status" value="1"/>
</dbReference>
<dbReference type="CDD" id="cd06261">
    <property type="entry name" value="TM_PBP2"/>
    <property type="match status" value="1"/>
</dbReference>
<dbReference type="KEGG" id="emx:FKV68_20825"/>
<dbReference type="InterPro" id="IPR000515">
    <property type="entry name" value="MetI-like"/>
</dbReference>
<keyword evidence="9" id="KW-0614">Plasmid</keyword>
<keyword evidence="3" id="KW-1003">Cell membrane</keyword>
<dbReference type="AlphaFoldDB" id="A0A859QHI9"/>
<evidence type="ECO:0000313" key="9">
    <source>
        <dbReference type="EMBL" id="QLL63934.1"/>
    </source>
</evidence>
<gene>
    <name evidence="9" type="ORF">FKV68_20825</name>
</gene>
<accession>A0A859QHI9</accession>
<dbReference type="Pfam" id="PF00528">
    <property type="entry name" value="BPD_transp_1"/>
    <property type="match status" value="1"/>
</dbReference>
<dbReference type="SUPFAM" id="SSF161098">
    <property type="entry name" value="MetI-like"/>
    <property type="match status" value="1"/>
</dbReference>
<keyword evidence="10" id="KW-1185">Reference proteome</keyword>
<protein>
    <submittedName>
        <fullName evidence="9">ABC transporter permease</fullName>
    </submittedName>
</protein>
<evidence type="ECO:0000256" key="4">
    <source>
        <dbReference type="ARBA" id="ARBA00022692"/>
    </source>
</evidence>
<dbReference type="RefSeq" id="WP_180941818.1">
    <property type="nucleotide sequence ID" value="NZ_CP041239.1"/>
</dbReference>
<dbReference type="Gene3D" id="1.10.3720.10">
    <property type="entry name" value="MetI-like"/>
    <property type="match status" value="1"/>
</dbReference>
<proteinExistence type="inferred from homology"/>
<feature type="transmembrane region" description="Helical" evidence="7">
    <location>
        <begin position="174"/>
        <end position="195"/>
    </location>
</feature>
<evidence type="ECO:0000259" key="8">
    <source>
        <dbReference type="PROSITE" id="PS50928"/>
    </source>
</evidence>
<dbReference type="PROSITE" id="PS50928">
    <property type="entry name" value="ABC_TM1"/>
    <property type="match status" value="1"/>
</dbReference>
<evidence type="ECO:0000256" key="3">
    <source>
        <dbReference type="ARBA" id="ARBA00022475"/>
    </source>
</evidence>
<feature type="transmembrane region" description="Helical" evidence="7">
    <location>
        <begin position="12"/>
        <end position="30"/>
    </location>
</feature>
<feature type="domain" description="ABC transmembrane type-1" evidence="8">
    <location>
        <begin position="98"/>
        <end position="299"/>
    </location>
</feature>
<dbReference type="InterPro" id="IPR035906">
    <property type="entry name" value="MetI-like_sf"/>
</dbReference>
<keyword evidence="5 7" id="KW-1133">Transmembrane helix</keyword>
<comment type="similarity">
    <text evidence="7">Belongs to the binding-protein-dependent transport system permease family.</text>
</comment>
<evidence type="ECO:0000256" key="7">
    <source>
        <dbReference type="RuleBase" id="RU363032"/>
    </source>
</evidence>
<feature type="transmembrane region" description="Helical" evidence="7">
    <location>
        <begin position="242"/>
        <end position="261"/>
    </location>
</feature>
<dbReference type="GO" id="GO:0055085">
    <property type="term" value="P:transmembrane transport"/>
    <property type="evidence" value="ECO:0007669"/>
    <property type="project" value="InterPro"/>
</dbReference>
<dbReference type="Pfam" id="PF19300">
    <property type="entry name" value="BPD_transp_1_N"/>
    <property type="match status" value="1"/>
</dbReference>
<keyword evidence="6 7" id="KW-0472">Membrane</keyword>
<comment type="subcellular location">
    <subcellularLocation>
        <location evidence="1 7">Cell membrane</location>
        <topology evidence="1 7">Multi-pass membrane protein</topology>
    </subcellularLocation>
</comment>
<feature type="transmembrane region" description="Helical" evidence="7">
    <location>
        <begin position="102"/>
        <end position="126"/>
    </location>
</feature>
<sequence>MGRLVLRRMLGAVTLIAIASIFCFMLIATFPGNVALVIAEQRSATVSTAVVEQIEKEYGLRDPLLVRYGRWLGETASGNLGRSLRTNEDVASTLMQRAVPTATLIMCGGVFALFFGLTLSFLGALFPRTIIDRGTRAIALVGASMPKFFVAALLVYAFGVLLRALPTFGFDGPASWILPAVSIGIVPGALISRVTRVALEEAMARPYVTTAISKGLSRTRILIVDALPNVLPVAVNAFGIHFAYMVQAAIVIEPIFAWPGVASYFVDAARFRDYVVLQSSLLMFSIFFILVNLVVDLVVLTIDPKQRRPRRA</sequence>
<dbReference type="GO" id="GO:0005886">
    <property type="term" value="C:plasma membrane"/>
    <property type="evidence" value="ECO:0007669"/>
    <property type="project" value="UniProtKB-SubCell"/>
</dbReference>
<evidence type="ECO:0000256" key="6">
    <source>
        <dbReference type="ARBA" id="ARBA00023136"/>
    </source>
</evidence>
<keyword evidence="4 7" id="KW-0812">Transmembrane</keyword>
<evidence type="ECO:0000313" key="10">
    <source>
        <dbReference type="Proteomes" id="UP000510721"/>
    </source>
</evidence>
<feature type="transmembrane region" description="Helical" evidence="7">
    <location>
        <begin position="138"/>
        <end position="162"/>
    </location>
</feature>
<dbReference type="InterPro" id="IPR045621">
    <property type="entry name" value="BPD_transp_1_N"/>
</dbReference>
<name>A0A859QHI9_9HYPH</name>
<feature type="transmembrane region" description="Helical" evidence="7">
    <location>
        <begin position="281"/>
        <end position="302"/>
    </location>
</feature>
<reference evidence="9 10" key="1">
    <citation type="submission" date="2019-06" db="EMBL/GenBank/DDBJ databases">
        <title>Complete genome sequence of Ensifer mexicanus ITTG R7 isolated from nodules of Acacia angustissima (Mill.) Kuntze.</title>
        <authorList>
            <person name="Rincon-Rosales R."/>
            <person name="Rogel M.A."/>
            <person name="Guerrero G."/>
            <person name="Rincon-Molina C.I."/>
            <person name="Lopez-Lopez A."/>
            <person name="Martinez-Romero E."/>
        </authorList>
    </citation>
    <scope>NUCLEOTIDE SEQUENCE [LARGE SCALE GENOMIC DNA]</scope>
    <source>
        <strain evidence="9 10">ITTG R7</strain>
        <plasmid evidence="10">pemeittgr7a</plasmid>
    </source>
</reference>
<evidence type="ECO:0000256" key="1">
    <source>
        <dbReference type="ARBA" id="ARBA00004651"/>
    </source>
</evidence>
<geneLocation type="plasmid" evidence="10">
    <name>pemeittgr7a</name>
</geneLocation>
<evidence type="ECO:0000256" key="2">
    <source>
        <dbReference type="ARBA" id="ARBA00022448"/>
    </source>
</evidence>
<evidence type="ECO:0000256" key="5">
    <source>
        <dbReference type="ARBA" id="ARBA00022989"/>
    </source>
</evidence>
<keyword evidence="2 7" id="KW-0813">Transport</keyword>
<dbReference type="PANTHER" id="PTHR43163">
    <property type="entry name" value="DIPEPTIDE TRANSPORT SYSTEM PERMEASE PROTEIN DPPB-RELATED"/>
    <property type="match status" value="1"/>
</dbReference>
<dbReference type="Proteomes" id="UP000510721">
    <property type="component" value="Plasmid pEmeITTGR7a"/>
</dbReference>
<organism evidence="9 10">
    <name type="scientific">Sinorhizobium mexicanum</name>
    <dbReference type="NCBI Taxonomy" id="375549"/>
    <lineage>
        <taxon>Bacteria</taxon>
        <taxon>Pseudomonadati</taxon>
        <taxon>Pseudomonadota</taxon>
        <taxon>Alphaproteobacteria</taxon>
        <taxon>Hyphomicrobiales</taxon>
        <taxon>Rhizobiaceae</taxon>
        <taxon>Sinorhizobium/Ensifer group</taxon>
        <taxon>Sinorhizobium</taxon>
    </lineage>
</organism>
<dbReference type="EMBL" id="CP041239">
    <property type="protein sequence ID" value="QLL63934.1"/>
    <property type="molecule type" value="Genomic_DNA"/>
</dbReference>